<dbReference type="CDD" id="cd06225">
    <property type="entry name" value="HAMP"/>
    <property type="match status" value="1"/>
</dbReference>
<dbReference type="Pfam" id="PF00672">
    <property type="entry name" value="HAMP"/>
    <property type="match status" value="1"/>
</dbReference>
<reference evidence="4 5" key="1">
    <citation type="submission" date="2017-03" db="EMBL/GenBank/DDBJ databases">
        <title>Paenibacillus larvae genome sequencing.</title>
        <authorList>
            <person name="Dingman D.W."/>
        </authorList>
    </citation>
    <scope>NUCLEOTIDE SEQUENCE [LARGE SCALE GENOMIC DNA]</scope>
    <source>
        <strain evidence="4 5">SAG 10367</strain>
    </source>
</reference>
<dbReference type="GO" id="GO:0005886">
    <property type="term" value="C:plasma membrane"/>
    <property type="evidence" value="ECO:0007669"/>
    <property type="project" value="UniProtKB-SubCell"/>
</dbReference>
<keyword evidence="3" id="KW-0472">Membrane</keyword>
<evidence type="ECO:0000256" key="1">
    <source>
        <dbReference type="ARBA" id="ARBA00004236"/>
    </source>
</evidence>
<evidence type="ECO:0000256" key="3">
    <source>
        <dbReference type="ARBA" id="ARBA00023136"/>
    </source>
</evidence>
<dbReference type="EMBL" id="CP020557">
    <property type="protein sequence ID" value="ARF68080.1"/>
    <property type="molecule type" value="Genomic_DNA"/>
</dbReference>
<dbReference type="SUPFAM" id="SSF158472">
    <property type="entry name" value="HAMP domain-like"/>
    <property type="match status" value="1"/>
</dbReference>
<dbReference type="InterPro" id="IPR003660">
    <property type="entry name" value="HAMP_dom"/>
</dbReference>
<proteinExistence type="predicted"/>
<dbReference type="GO" id="GO:0007165">
    <property type="term" value="P:signal transduction"/>
    <property type="evidence" value="ECO:0007669"/>
    <property type="project" value="InterPro"/>
</dbReference>
<dbReference type="Gene3D" id="6.10.340.10">
    <property type="match status" value="1"/>
</dbReference>
<evidence type="ECO:0000313" key="4">
    <source>
        <dbReference type="EMBL" id="ARF68080.1"/>
    </source>
</evidence>
<evidence type="ECO:0000256" key="2">
    <source>
        <dbReference type="ARBA" id="ARBA00022475"/>
    </source>
</evidence>
<dbReference type="PROSITE" id="PS50885">
    <property type="entry name" value="HAMP"/>
    <property type="match status" value="1"/>
</dbReference>
<comment type="subcellular location">
    <subcellularLocation>
        <location evidence="1">Cell membrane</location>
    </subcellularLocation>
</comment>
<sequence length="112" mass="12128">MVLHPDGKCYCVSSIISNNHDNTGLDSAISAIAITEAQEGFSTQSVAAMVFIIILGLCATYFIVGNALKPLTQLSLRIRNINEHNLNTKIEAKAPDDEMGSLTNSFNAMLER</sequence>
<keyword evidence="2" id="KW-1003">Cell membrane</keyword>
<dbReference type="AlphaFoldDB" id="A0A1U9YMQ1"/>
<name>A0A1U9YMQ1_9BACL</name>
<dbReference type="Proteomes" id="UP000192727">
    <property type="component" value="Chromosome"/>
</dbReference>
<organism evidence="4 5">
    <name type="scientific">Paenibacillus larvae subsp. pulvifaciens</name>
    <dbReference type="NCBI Taxonomy" id="1477"/>
    <lineage>
        <taxon>Bacteria</taxon>
        <taxon>Bacillati</taxon>
        <taxon>Bacillota</taxon>
        <taxon>Bacilli</taxon>
        <taxon>Bacillales</taxon>
        <taxon>Paenibacillaceae</taxon>
        <taxon>Paenibacillus</taxon>
    </lineage>
</organism>
<evidence type="ECO:0000313" key="5">
    <source>
        <dbReference type="Proteomes" id="UP000192727"/>
    </source>
</evidence>
<accession>A0A1U9YMQ1</accession>
<gene>
    <name evidence="4" type="ORF">B7C51_09935</name>
</gene>
<protein>
    <submittedName>
        <fullName evidence="4">Uncharacterized protein</fullName>
    </submittedName>
</protein>